<reference evidence="4" key="1">
    <citation type="submission" date="2016-10" db="EMBL/GenBank/DDBJ databases">
        <authorList>
            <person name="Varghese N."/>
            <person name="Submissions S."/>
        </authorList>
    </citation>
    <scope>NUCLEOTIDE SEQUENCE [LARGE SCALE GENOMIC DNA]</scope>
    <source>
        <strain evidence="4">DSM 29303</strain>
    </source>
</reference>
<dbReference type="RefSeq" id="WP_052176226.1">
    <property type="nucleotide sequence ID" value="NZ_FNNA01000006.1"/>
</dbReference>
<protein>
    <submittedName>
        <fullName evidence="3">Phage Mu protein F like protein</fullName>
    </submittedName>
</protein>
<evidence type="ECO:0000256" key="1">
    <source>
        <dbReference type="SAM" id="MobiDB-lite"/>
    </source>
</evidence>
<dbReference type="Proteomes" id="UP000182944">
    <property type="component" value="Unassembled WGS sequence"/>
</dbReference>
<dbReference type="Pfam" id="PF04233">
    <property type="entry name" value="Phage_Mu_F"/>
    <property type="match status" value="1"/>
</dbReference>
<evidence type="ECO:0000259" key="2">
    <source>
        <dbReference type="Pfam" id="PF04233"/>
    </source>
</evidence>
<name>A0A1H3BP21_9RHOB</name>
<gene>
    <name evidence="3" type="ORF">SAMN05444276_10699</name>
</gene>
<dbReference type="OrthoDB" id="9813502at2"/>
<feature type="region of interest" description="Disordered" evidence="1">
    <location>
        <begin position="282"/>
        <end position="305"/>
    </location>
</feature>
<evidence type="ECO:0000313" key="3">
    <source>
        <dbReference type="EMBL" id="SDX43461.1"/>
    </source>
</evidence>
<dbReference type="EMBL" id="FNNA01000006">
    <property type="protein sequence ID" value="SDX43461.1"/>
    <property type="molecule type" value="Genomic_DNA"/>
</dbReference>
<keyword evidence="4" id="KW-1185">Reference proteome</keyword>
<dbReference type="InterPro" id="IPR006528">
    <property type="entry name" value="Phage_head_morphogenesis_dom"/>
</dbReference>
<organism evidence="3 4">
    <name type="scientific">Paracoccus sanguinis</name>
    <dbReference type="NCBI Taxonomy" id="1545044"/>
    <lineage>
        <taxon>Bacteria</taxon>
        <taxon>Pseudomonadati</taxon>
        <taxon>Pseudomonadota</taxon>
        <taxon>Alphaproteobacteria</taxon>
        <taxon>Rhodobacterales</taxon>
        <taxon>Paracoccaceae</taxon>
        <taxon>Paracoccus</taxon>
    </lineage>
</organism>
<dbReference type="STRING" id="1545044.SAMN05444276_10699"/>
<accession>A0A1H3BP21</accession>
<dbReference type="AlphaFoldDB" id="A0A1H3BP21"/>
<evidence type="ECO:0000313" key="4">
    <source>
        <dbReference type="Proteomes" id="UP000182944"/>
    </source>
</evidence>
<feature type="domain" description="Phage head morphogenesis" evidence="2">
    <location>
        <begin position="59"/>
        <end position="187"/>
    </location>
</feature>
<proteinExistence type="predicted"/>
<sequence length="440" mass="49250">MTDVRLAPLPPAEAMAYFRSKGLAPADARFDYRDVWRGQHAASFVVAKAMQDDVATLFRDAILKAQGEGRSFRDFADELEPQLRAAGWWGRSTMTDPLTGEVRDVQLGSMHRLRTIFDTNMRTAAAAGRWAQIERTRKAFPYLRYRQIDRPTRRLQHKRFDNLVRPVDDPVWARIYPPNGWFCGCWVEQITQGQVDRGEVAVSPPFDLDEVEWENARTGRTEDIPRGVHPGFDVNPGMIWLDMTRRMEGLSGPPNHPELVGLGTQLRLDALRDGRARGAYVAPDGEVRGATEAPAASPEQLPPPTLDTAGLDFIRAVPSERSFSREELLTLTDEGLAGAITITPGGSVFAVHLRGSPADSLGGLLDQFEVRLASDPVQLALAKLPADERRKVVEHVRLLWLERHERLDYFWDVTGRQNDLFSSLAGLFDTLLVDPPQKSP</sequence>